<dbReference type="InterPro" id="IPR014975">
    <property type="entry name" value="DUF1836"/>
</dbReference>
<dbReference type="Proteomes" id="UP000186758">
    <property type="component" value="Unassembled WGS sequence"/>
</dbReference>
<dbReference type="Pfam" id="PF08876">
    <property type="entry name" value="DUF1836"/>
    <property type="match status" value="1"/>
</dbReference>
<comment type="caution">
    <text evidence="1">The sequence shown here is derived from an EMBL/GenBank/DDBJ whole genome shotgun (WGS) entry which is preliminary data.</text>
</comment>
<gene>
    <name evidence="1" type="ORF">BO223_02145</name>
</gene>
<dbReference type="RefSeq" id="WP_075884755.1">
    <property type="nucleotide sequence ID" value="NZ_MPJZ01000030.1"/>
</dbReference>
<dbReference type="EMBL" id="MPJZ01000030">
    <property type="protein sequence ID" value="OLU46426.1"/>
    <property type="molecule type" value="Genomic_DNA"/>
</dbReference>
<organism evidence="1 2">
    <name type="scientific">Faecalibaculum rodentium</name>
    <dbReference type="NCBI Taxonomy" id="1702221"/>
    <lineage>
        <taxon>Bacteria</taxon>
        <taxon>Bacillati</taxon>
        <taxon>Bacillota</taxon>
        <taxon>Erysipelotrichia</taxon>
        <taxon>Erysipelotrichales</taxon>
        <taxon>Erysipelotrichaceae</taxon>
        <taxon>Faecalibaculum</taxon>
    </lineage>
</organism>
<reference evidence="1 2" key="1">
    <citation type="submission" date="2016-11" db="EMBL/GenBank/DDBJ databases">
        <title>Description of two novel members of the family Erysipelotrichaceae: Ileibacterium lipovorans gen. nov., sp. nov. and Dubosiella newyorkensis, gen. nov., sp. nov.</title>
        <authorList>
            <person name="Cox L.M."/>
            <person name="Sohn J."/>
            <person name="Tyrrell K.L."/>
            <person name="Citron D.M."/>
            <person name="Lawson P.A."/>
            <person name="Patel N.B."/>
            <person name="Iizumi T."/>
            <person name="Perez-Perez G.I."/>
            <person name="Goldstein E.J."/>
            <person name="Blaser M.J."/>
        </authorList>
    </citation>
    <scope>NUCLEOTIDE SEQUENCE [LARGE SCALE GENOMIC DNA]</scope>
    <source>
        <strain evidence="1 2">NYU-BL-K8</strain>
    </source>
</reference>
<evidence type="ECO:0000313" key="2">
    <source>
        <dbReference type="Proteomes" id="UP000186758"/>
    </source>
</evidence>
<name>A0A1Q9YMG0_9FIRM</name>
<dbReference type="AlphaFoldDB" id="A0A1Q9YMG0"/>
<dbReference type="PANTHER" id="PTHR40056">
    <property type="entry name" value="HYPOTHETICAL CYTOSOLIC PROTEIN"/>
    <property type="match status" value="1"/>
</dbReference>
<evidence type="ECO:0000313" key="1">
    <source>
        <dbReference type="EMBL" id="OLU46426.1"/>
    </source>
</evidence>
<protein>
    <recommendedName>
        <fullName evidence="3">DUF1836 domain-containing protein</fullName>
    </recommendedName>
</protein>
<accession>A0A1Q9YMG0</accession>
<proteinExistence type="predicted"/>
<evidence type="ECO:0008006" key="3">
    <source>
        <dbReference type="Google" id="ProtNLM"/>
    </source>
</evidence>
<sequence>MENHALKELSIPRWEELPDLDLYMDQVLSYINSRLEPLSIGEEKTVLTSSMVNNYVKTNIVKPPVKKHYKRYHLAYLFVVMLMKRCFSLSEIGDLIRIYSDIENPERIARDYNKFVSVFESSLRRTLKEGSDSQIYFEKPNPEQILMLSVIHTLTSKIYAQVGIQEHKARERNEGIPG</sequence>
<dbReference type="PANTHER" id="PTHR40056:SF1">
    <property type="entry name" value="DUF1836 DOMAIN-CONTAINING PROTEIN"/>
    <property type="match status" value="1"/>
</dbReference>